<feature type="region of interest" description="Disordered" evidence="5">
    <location>
        <begin position="500"/>
        <end position="572"/>
    </location>
</feature>
<dbReference type="InterPro" id="IPR058028">
    <property type="entry name" value="Tepsin_VHS/ENTH-like"/>
</dbReference>
<feature type="compositionally biased region" description="Basic and acidic residues" evidence="5">
    <location>
        <begin position="529"/>
        <end position="548"/>
    </location>
</feature>
<comment type="subcellular location">
    <subcellularLocation>
        <location evidence="1">Cytoplasmic vesicle</location>
    </subcellularLocation>
    <subcellularLocation>
        <location evidence="2">Golgi apparatus</location>
        <location evidence="2">trans-Golgi network</location>
    </subcellularLocation>
</comment>
<dbReference type="InterPro" id="IPR039273">
    <property type="entry name" value="TEPSIN"/>
</dbReference>
<keyword evidence="8" id="KW-1185">Reference proteome</keyword>
<feature type="region of interest" description="Disordered" evidence="5">
    <location>
        <begin position="217"/>
        <end position="300"/>
    </location>
</feature>
<feature type="region of interest" description="Disordered" evidence="5">
    <location>
        <begin position="134"/>
        <end position="176"/>
    </location>
</feature>
<organism evidence="8 9">
    <name type="scientific">Balaenoptera acutorostrata</name>
    <name type="common">Common minke whale</name>
    <name type="synonym">Balaena rostrata</name>
    <dbReference type="NCBI Taxonomy" id="9767"/>
    <lineage>
        <taxon>Eukaryota</taxon>
        <taxon>Metazoa</taxon>
        <taxon>Chordata</taxon>
        <taxon>Craniata</taxon>
        <taxon>Vertebrata</taxon>
        <taxon>Euteleostomi</taxon>
        <taxon>Mammalia</taxon>
        <taxon>Eutheria</taxon>
        <taxon>Laurasiatheria</taxon>
        <taxon>Artiodactyla</taxon>
        <taxon>Whippomorpha</taxon>
        <taxon>Cetacea</taxon>
        <taxon>Mysticeti</taxon>
        <taxon>Balaenopteridae</taxon>
        <taxon>Balaenoptera</taxon>
    </lineage>
</organism>
<dbReference type="PANTHER" id="PTHR21514">
    <property type="entry name" value="AP-4 COMPLEX ACCESSORY SUBUNIT TEPSIN"/>
    <property type="match status" value="1"/>
</dbReference>
<feature type="domain" description="ENTH" evidence="6">
    <location>
        <begin position="24"/>
        <end position="131"/>
    </location>
</feature>
<evidence type="ECO:0000256" key="1">
    <source>
        <dbReference type="ARBA" id="ARBA00004541"/>
    </source>
</evidence>
<gene>
    <name evidence="9" type="primary">TEPSIN</name>
</gene>
<dbReference type="Gene3D" id="1.25.40.90">
    <property type="match status" value="1"/>
</dbReference>
<proteinExistence type="predicted"/>
<dbReference type="Pfam" id="PF01417">
    <property type="entry name" value="ENTH"/>
    <property type="match status" value="1"/>
</dbReference>
<sequence>MAATVPLRDRLSFLHRLPILLKGTSDDDVPCPGYLFEEITKISHESLGSSQCLLEYLLSRLQSGSGRVKLKVLKIMLHLCGHGSSSFLLILKRNPAFIQEAAVFTGPPDPLHGNSLYQKVRAAAQDLGAALFSDALSPLPPSQPPRALPPAGMGSQSRPQSALQGFGYSKERGHTGSAGEAFLSTIQKAAEVVASAMRPGPESPSSQRSLLRGDAYQPAVTPSASLGPPTPGNPLPRAGPGARAMRHQPGQAGGGWDELDSSPNSQDSSQENDDLGKASDSGSPSGSDSPSGASRAPSDLAERVEAMTLSDCQQELSLVQTVTRGPHCFLSREEVQHFVKECGLLNCEAVLELLIRHLGATSERMQMRALGAIASLGCTDLLSQERVLLLARPRLQELSMGSPGPVTNKATKVTRQLDAGKVPICVTAGGEQERCSWNDTRTAILRHFEASCRQWPPARRPPAEPGPAVTRVGPSDLLTDTLPFTEGQAFLQPLSSALFSSKDTAPPSGLQPGPVPPTSLDGCPLPAHADAREAKTKLAGSREQEAGSERGPFGTDTAKGGPELDPGPGDSCDSLFAGMELVACPRLVGAGTAAEEPLPACQAPWTPSQRVAAKEPSGSEPSAFSFLNS</sequence>
<feature type="domain" description="AP-4 complex accessory subunit Tepsin VHS/ENTH-like" evidence="7">
    <location>
        <begin position="313"/>
        <end position="416"/>
    </location>
</feature>
<dbReference type="RefSeq" id="XP_057391430.1">
    <property type="nucleotide sequence ID" value="XM_057535447.1"/>
</dbReference>
<accession>A0ABM3SNK0</accession>
<dbReference type="Proteomes" id="UP001652580">
    <property type="component" value="Chromosome 20"/>
</dbReference>
<feature type="compositionally biased region" description="Pro residues" evidence="5">
    <location>
        <begin position="138"/>
        <end position="148"/>
    </location>
</feature>
<evidence type="ECO:0000256" key="4">
    <source>
        <dbReference type="ARBA" id="ARBA00023329"/>
    </source>
</evidence>
<feature type="compositionally biased region" description="Polar residues" evidence="5">
    <location>
        <begin position="619"/>
        <end position="629"/>
    </location>
</feature>
<dbReference type="InterPro" id="IPR035802">
    <property type="entry name" value="ENTH/VHS_tepsin"/>
</dbReference>
<evidence type="ECO:0000259" key="7">
    <source>
        <dbReference type="Pfam" id="PF25827"/>
    </source>
</evidence>
<protein>
    <submittedName>
        <fullName evidence="9">AP-4 complex accessory subunit tepsin isoform X4</fullName>
    </submittedName>
</protein>
<keyword evidence="4" id="KW-0968">Cytoplasmic vesicle</keyword>
<feature type="compositionally biased region" description="Low complexity" evidence="5">
    <location>
        <begin position="278"/>
        <end position="299"/>
    </location>
</feature>
<evidence type="ECO:0000256" key="2">
    <source>
        <dbReference type="ARBA" id="ARBA00004601"/>
    </source>
</evidence>
<dbReference type="Pfam" id="PF25827">
    <property type="entry name" value="TVHS-like"/>
    <property type="match status" value="1"/>
</dbReference>
<evidence type="ECO:0000256" key="3">
    <source>
        <dbReference type="ARBA" id="ARBA00023034"/>
    </source>
</evidence>
<name>A0ABM3SNK0_BALAC</name>
<feature type="region of interest" description="Disordered" evidence="5">
    <location>
        <begin position="598"/>
        <end position="629"/>
    </location>
</feature>
<evidence type="ECO:0000313" key="8">
    <source>
        <dbReference type="Proteomes" id="UP001652580"/>
    </source>
</evidence>
<dbReference type="InterPro" id="IPR013809">
    <property type="entry name" value="ENTH"/>
</dbReference>
<feature type="compositionally biased region" description="Polar residues" evidence="5">
    <location>
        <begin position="154"/>
        <end position="163"/>
    </location>
</feature>
<dbReference type="InterPro" id="IPR008942">
    <property type="entry name" value="ENTH_VHS"/>
</dbReference>
<evidence type="ECO:0000256" key="5">
    <source>
        <dbReference type="SAM" id="MobiDB-lite"/>
    </source>
</evidence>
<reference evidence="9" key="1">
    <citation type="submission" date="2025-08" db="UniProtKB">
        <authorList>
            <consortium name="RefSeq"/>
        </authorList>
    </citation>
    <scope>IDENTIFICATION</scope>
</reference>
<evidence type="ECO:0000313" key="9">
    <source>
        <dbReference type="RefSeq" id="XP_057391430.1"/>
    </source>
</evidence>
<keyword evidence="3" id="KW-0333">Golgi apparatus</keyword>
<dbReference type="PANTHER" id="PTHR21514:SF0">
    <property type="entry name" value="AP-4 COMPLEX ACCESSORY SUBUNIT TEPSIN"/>
    <property type="match status" value="1"/>
</dbReference>
<evidence type="ECO:0000259" key="6">
    <source>
        <dbReference type="Pfam" id="PF01417"/>
    </source>
</evidence>
<dbReference type="GeneID" id="103003331"/>
<dbReference type="CDD" id="cd03572">
    <property type="entry name" value="ENTH_like_Tepsin"/>
    <property type="match status" value="1"/>
</dbReference>
<dbReference type="SUPFAM" id="SSF48464">
    <property type="entry name" value="ENTH/VHS domain"/>
    <property type="match status" value="1"/>
</dbReference>